<name>A0A0K3CE96_RHOTO</name>
<evidence type="ECO:0000313" key="2">
    <source>
        <dbReference type="EMBL" id="CTR07263.1"/>
    </source>
</evidence>
<gene>
    <name evidence="2" type="primary">FGENESH: predicted gene_6.46</name>
    <name evidence="2" type="ORF">BN2166_0031240</name>
</gene>
<accession>A0A0K3CE96</accession>
<dbReference type="AlphaFoldDB" id="A0A0K3CE96"/>
<evidence type="ECO:0000256" key="1">
    <source>
        <dbReference type="SAM" id="MobiDB-lite"/>
    </source>
</evidence>
<dbReference type="STRING" id="5286.A0A0K3CE96"/>
<feature type="non-terminal residue" evidence="2">
    <location>
        <position position="1"/>
    </location>
</feature>
<sequence>HLRLICCPVEPARRQLRSFVLSSTSQAREKAQKKAADAQKGKRNDDGKSFKARQEADAAIMRQKQEAAAAKKAADGAKAK</sequence>
<proteinExistence type="predicted"/>
<reference evidence="2 3" key="1">
    <citation type="submission" date="2015-07" db="EMBL/GenBank/DDBJ databases">
        <authorList>
            <person name="Cajimat M.N.B."/>
            <person name="Milazzo M.L."/>
            <person name="Fulhorst C.F."/>
        </authorList>
    </citation>
    <scope>NUCLEOTIDE SEQUENCE [LARGE SCALE GENOMIC DNA]</scope>
    <source>
        <strain evidence="2">Single colony</strain>
    </source>
</reference>
<feature type="region of interest" description="Disordered" evidence="1">
    <location>
        <begin position="20"/>
        <end position="80"/>
    </location>
</feature>
<protein>
    <submittedName>
        <fullName evidence="2">FGENESH: predicted gene_6.46 protein</fullName>
    </submittedName>
</protein>
<evidence type="ECO:0000313" key="3">
    <source>
        <dbReference type="Proteomes" id="UP000199069"/>
    </source>
</evidence>
<dbReference type="EMBL" id="CWKI01000006">
    <property type="protein sequence ID" value="CTR07263.1"/>
    <property type="molecule type" value="Genomic_DNA"/>
</dbReference>
<dbReference type="Proteomes" id="UP000199069">
    <property type="component" value="Unassembled WGS sequence"/>
</dbReference>
<keyword evidence="3" id="KW-1185">Reference proteome</keyword>
<organism evidence="2 3">
    <name type="scientific">Rhodotorula toruloides</name>
    <name type="common">Yeast</name>
    <name type="synonym">Rhodosporidium toruloides</name>
    <dbReference type="NCBI Taxonomy" id="5286"/>
    <lineage>
        <taxon>Eukaryota</taxon>
        <taxon>Fungi</taxon>
        <taxon>Dikarya</taxon>
        <taxon>Basidiomycota</taxon>
        <taxon>Pucciniomycotina</taxon>
        <taxon>Microbotryomycetes</taxon>
        <taxon>Sporidiobolales</taxon>
        <taxon>Sporidiobolaceae</taxon>
        <taxon>Rhodotorula</taxon>
    </lineage>
</organism>
<feature type="compositionally biased region" description="Basic and acidic residues" evidence="1">
    <location>
        <begin position="27"/>
        <end position="56"/>
    </location>
</feature>